<keyword evidence="7 12" id="KW-0378">Hydrolase</keyword>
<dbReference type="PROSITE" id="PS51892">
    <property type="entry name" value="SUBTILASE"/>
    <property type="match status" value="1"/>
</dbReference>
<keyword evidence="18" id="KW-1185">Reference proteome</keyword>
<dbReference type="InterPro" id="IPR015500">
    <property type="entry name" value="Peptidase_S8_subtilisin-rel"/>
</dbReference>
<dbReference type="CDD" id="cd04077">
    <property type="entry name" value="Peptidases_S8_PCSK9_ProteinaseK_like"/>
    <property type="match status" value="1"/>
</dbReference>
<evidence type="ECO:0000256" key="10">
    <source>
        <dbReference type="ARBA" id="ARBA00023145"/>
    </source>
</evidence>
<evidence type="ECO:0000313" key="17">
    <source>
        <dbReference type="EMBL" id="EGE02939.1"/>
    </source>
</evidence>
<dbReference type="InterPro" id="IPR036852">
    <property type="entry name" value="Peptidase_S8/S53_dom_sf"/>
</dbReference>
<reference evidence="18" key="1">
    <citation type="journal article" date="2012" name="MBio">
        <title>Comparative genome analysis of Trichophyton rubrum and related dermatophytes reveals candidate genes involved in infection.</title>
        <authorList>
            <person name="Martinez D.A."/>
            <person name="Oliver B.G."/>
            <person name="Graeser Y."/>
            <person name="Goldberg J.M."/>
            <person name="Li W."/>
            <person name="Martinez-Rossi N.M."/>
            <person name="Monod M."/>
            <person name="Shelest E."/>
            <person name="Barton R.C."/>
            <person name="Birch E."/>
            <person name="Brakhage A.A."/>
            <person name="Chen Z."/>
            <person name="Gurr S.J."/>
            <person name="Heiman D."/>
            <person name="Heitman J."/>
            <person name="Kosti I."/>
            <person name="Rossi A."/>
            <person name="Saif S."/>
            <person name="Samalova M."/>
            <person name="Saunders C.W."/>
            <person name="Shea T."/>
            <person name="Summerbell R.C."/>
            <person name="Xu J."/>
            <person name="Young S."/>
            <person name="Zeng Q."/>
            <person name="Birren B.W."/>
            <person name="Cuomo C.A."/>
            <person name="White T.C."/>
        </authorList>
    </citation>
    <scope>NUCLEOTIDE SEQUENCE [LARGE SCALE GENOMIC DNA]</scope>
    <source>
        <strain evidence="18">ATCC MYA-4606 / CBS 127.97</strain>
    </source>
</reference>
<evidence type="ECO:0000256" key="6">
    <source>
        <dbReference type="ARBA" id="ARBA00022729"/>
    </source>
</evidence>
<keyword evidence="11" id="KW-0325">Glycoprotein</keyword>
<dbReference type="OrthoDB" id="206201at2759"/>
<dbReference type="SMR" id="F2PM21"/>
<proteinExistence type="inferred from homology"/>
<evidence type="ECO:0000256" key="11">
    <source>
        <dbReference type="ARBA" id="ARBA00023180"/>
    </source>
</evidence>
<evidence type="ECO:0000259" key="15">
    <source>
        <dbReference type="Pfam" id="PF00082"/>
    </source>
</evidence>
<dbReference type="PANTHER" id="PTHR43806:SF58">
    <property type="entry name" value="ALKALINE PROTEASE 1-RELATED"/>
    <property type="match status" value="1"/>
</dbReference>
<dbReference type="AlphaFoldDB" id="F2PM21"/>
<dbReference type="InterPro" id="IPR000209">
    <property type="entry name" value="Peptidase_S8/S53_dom"/>
</dbReference>
<dbReference type="GO" id="GO:0006508">
    <property type="term" value="P:proteolysis"/>
    <property type="evidence" value="ECO:0007669"/>
    <property type="project" value="UniProtKB-KW"/>
</dbReference>
<dbReference type="Pfam" id="PF05922">
    <property type="entry name" value="Inhibitor_I9"/>
    <property type="match status" value="1"/>
</dbReference>
<evidence type="ECO:0000256" key="12">
    <source>
        <dbReference type="PROSITE-ProRule" id="PRU01240"/>
    </source>
</evidence>
<evidence type="ECO:0000256" key="5">
    <source>
        <dbReference type="ARBA" id="ARBA00022670"/>
    </source>
</evidence>
<feature type="region of interest" description="Disordered" evidence="13">
    <location>
        <begin position="282"/>
        <end position="312"/>
    </location>
</feature>
<sequence length="507" mass="53093">MGVFRFISISLAAVSAANAAQILSMPHAQTVPHSYIVMMKDDTSDDDFNHHQSWLQSTHTHNITRRATIQNAGMRHKYNFRKMKGYSGIFDEETIKDIAKDPKVMFVEPDTIISVNGKVEQSNVPSWGLARISNSQPGANSYVYDSSAGEGITVYSVDTGVDINHEDFEGRAIWGSNQVNDGDDRDGSGHGTHTSGTMVGKEFGIAKKAKLVAVKVLGNDGSGPTSGIVAGINWCVEHARQNGGNDKAVMNMSLGGSSSSALNRAAAQAVEQGMFLSVAAGNENQDARSSSPASEPSVCTVGSSAEDDSRSSFSNWGPALDLFAPGSNIISARPGGGSQSMSGTSMAAPHVAGLAAYLMALEGISGGAVCDRLKELGSSSITDVGPGTPTNVLISNGGAKGGNPKPAPGPSPNPSQPSEPQQPAPSQPGEPGESFPGEPFPGEPFPGEPFPGESSPGESAPAPAPMPPSPQHPHTPYPGGDNFDFDGYWKKYFGGEHWRKMFGSFWN</sequence>
<protein>
    <submittedName>
        <fullName evidence="17">Serine proteinase</fullName>
    </submittedName>
</protein>
<dbReference type="EMBL" id="DS995724">
    <property type="protein sequence ID" value="EGE02939.1"/>
    <property type="molecule type" value="Genomic_DNA"/>
</dbReference>
<feature type="compositionally biased region" description="Pro residues" evidence="13">
    <location>
        <begin position="405"/>
        <end position="428"/>
    </location>
</feature>
<feature type="compositionally biased region" description="Low complexity" evidence="13">
    <location>
        <begin position="450"/>
        <end position="461"/>
    </location>
</feature>
<feature type="compositionally biased region" description="Pro residues" evidence="13">
    <location>
        <begin position="462"/>
        <end position="476"/>
    </location>
</feature>
<name>F2PM21_TRIEC</name>
<dbReference type="PANTHER" id="PTHR43806">
    <property type="entry name" value="PEPTIDASE S8"/>
    <property type="match status" value="1"/>
</dbReference>
<dbReference type="SUPFAM" id="SSF54897">
    <property type="entry name" value="Protease propeptides/inhibitors"/>
    <property type="match status" value="1"/>
</dbReference>
<organism evidence="17 18">
    <name type="scientific">Trichophyton equinum (strain ATCC MYA-4606 / CBS 127.97)</name>
    <name type="common">Horse ringworm fungus</name>
    <dbReference type="NCBI Taxonomy" id="559882"/>
    <lineage>
        <taxon>Eukaryota</taxon>
        <taxon>Fungi</taxon>
        <taxon>Dikarya</taxon>
        <taxon>Ascomycota</taxon>
        <taxon>Pezizomycotina</taxon>
        <taxon>Eurotiomycetes</taxon>
        <taxon>Eurotiomycetidae</taxon>
        <taxon>Onygenales</taxon>
        <taxon>Arthrodermataceae</taxon>
        <taxon>Trichophyton</taxon>
    </lineage>
</organism>
<comment type="similarity">
    <text evidence="3 12">Belongs to the peptidase S8 family.</text>
</comment>
<evidence type="ECO:0000256" key="3">
    <source>
        <dbReference type="ARBA" id="ARBA00011073"/>
    </source>
</evidence>
<evidence type="ECO:0000256" key="14">
    <source>
        <dbReference type="SAM" id="SignalP"/>
    </source>
</evidence>
<evidence type="ECO:0000256" key="13">
    <source>
        <dbReference type="SAM" id="MobiDB-lite"/>
    </source>
</evidence>
<dbReference type="GO" id="GO:0005576">
    <property type="term" value="C:extracellular region"/>
    <property type="evidence" value="ECO:0007669"/>
    <property type="project" value="UniProtKB-SubCell"/>
</dbReference>
<dbReference type="HOGENOM" id="CLU_011263_1_5_1"/>
<comment type="subcellular location">
    <subcellularLocation>
        <location evidence="2">Secreted</location>
    </subcellularLocation>
</comment>
<evidence type="ECO:0000256" key="7">
    <source>
        <dbReference type="ARBA" id="ARBA00022801"/>
    </source>
</evidence>
<keyword evidence="4" id="KW-0964">Secreted</keyword>
<evidence type="ECO:0000256" key="2">
    <source>
        <dbReference type="ARBA" id="ARBA00004613"/>
    </source>
</evidence>
<evidence type="ECO:0000256" key="9">
    <source>
        <dbReference type="ARBA" id="ARBA00023026"/>
    </source>
</evidence>
<feature type="active site" description="Charge relay system" evidence="12">
    <location>
        <position position="345"/>
    </location>
</feature>
<feature type="region of interest" description="Disordered" evidence="13">
    <location>
        <begin position="378"/>
        <end position="486"/>
    </location>
</feature>
<feature type="compositionally biased region" description="Polar residues" evidence="13">
    <location>
        <begin position="378"/>
        <end position="394"/>
    </location>
</feature>
<keyword evidence="8 12" id="KW-0720">Serine protease</keyword>
<keyword evidence="10" id="KW-0865">Zymogen</keyword>
<keyword evidence="6 14" id="KW-0732">Signal</keyword>
<dbReference type="eggNOG" id="KOG1153">
    <property type="taxonomic scope" value="Eukaryota"/>
</dbReference>
<accession>F2PM21</accession>
<evidence type="ECO:0000256" key="4">
    <source>
        <dbReference type="ARBA" id="ARBA00022525"/>
    </source>
</evidence>
<dbReference type="InterPro" id="IPR010259">
    <property type="entry name" value="S8pro/Inhibitor_I9"/>
</dbReference>
<keyword evidence="9" id="KW-0843">Virulence</keyword>
<dbReference type="PROSITE" id="PS00138">
    <property type="entry name" value="SUBTILASE_SER"/>
    <property type="match status" value="1"/>
</dbReference>
<feature type="compositionally biased region" description="Polar residues" evidence="13">
    <location>
        <begin position="282"/>
        <end position="294"/>
    </location>
</feature>
<feature type="active site" description="Charge relay system" evidence="12">
    <location>
        <position position="158"/>
    </location>
</feature>
<feature type="domain" description="Inhibitor I9" evidence="16">
    <location>
        <begin position="34"/>
        <end position="113"/>
    </location>
</feature>
<dbReference type="PRINTS" id="PR00723">
    <property type="entry name" value="SUBTILISIN"/>
</dbReference>
<keyword evidence="5 12" id="KW-0645">Protease</keyword>
<dbReference type="FunFam" id="3.40.50.200:FF:000014">
    <property type="entry name" value="Proteinase K"/>
    <property type="match status" value="1"/>
</dbReference>
<evidence type="ECO:0000256" key="1">
    <source>
        <dbReference type="ARBA" id="ARBA00002101"/>
    </source>
</evidence>
<feature type="compositionally biased region" description="Pro residues" evidence="13">
    <location>
        <begin position="438"/>
        <end position="449"/>
    </location>
</feature>
<dbReference type="InterPro" id="IPR034193">
    <property type="entry name" value="PCSK9_ProteinaseK-like"/>
</dbReference>
<dbReference type="SUPFAM" id="SSF52743">
    <property type="entry name" value="Subtilisin-like"/>
    <property type="match status" value="1"/>
</dbReference>
<dbReference type="InterPro" id="IPR023828">
    <property type="entry name" value="Peptidase_S8_Ser-AS"/>
</dbReference>
<feature type="signal peptide" evidence="14">
    <location>
        <begin position="1"/>
        <end position="19"/>
    </location>
</feature>
<dbReference type="Gene3D" id="3.30.70.80">
    <property type="entry name" value="Peptidase S8 propeptide/proteinase inhibitor I9"/>
    <property type="match status" value="1"/>
</dbReference>
<evidence type="ECO:0000259" key="16">
    <source>
        <dbReference type="Pfam" id="PF05922"/>
    </source>
</evidence>
<dbReference type="Proteomes" id="UP000009169">
    <property type="component" value="Unassembled WGS sequence"/>
</dbReference>
<comment type="function">
    <text evidence="1">Secreted subtilisin-like serine protease with keratinolytic activity that contributes to pathogenicity.</text>
</comment>
<dbReference type="Gene3D" id="3.40.50.200">
    <property type="entry name" value="Peptidase S8/S53 domain"/>
    <property type="match status" value="1"/>
</dbReference>
<feature type="region of interest" description="Disordered" evidence="13">
    <location>
        <begin position="175"/>
        <end position="198"/>
    </location>
</feature>
<evidence type="ECO:0000256" key="8">
    <source>
        <dbReference type="ARBA" id="ARBA00022825"/>
    </source>
</evidence>
<evidence type="ECO:0000313" key="18">
    <source>
        <dbReference type="Proteomes" id="UP000009169"/>
    </source>
</evidence>
<dbReference type="Pfam" id="PF00082">
    <property type="entry name" value="Peptidase_S8"/>
    <property type="match status" value="1"/>
</dbReference>
<dbReference type="VEuPathDB" id="FungiDB:TEQG_01977"/>
<gene>
    <name evidence="17" type="ORF">TEQG_01977</name>
</gene>
<dbReference type="InterPro" id="IPR037045">
    <property type="entry name" value="S8pro/Inhibitor_I9_sf"/>
</dbReference>
<feature type="chain" id="PRO_5003284659" evidence="14">
    <location>
        <begin position="20"/>
        <end position="507"/>
    </location>
</feature>
<dbReference type="GO" id="GO:0004252">
    <property type="term" value="F:serine-type endopeptidase activity"/>
    <property type="evidence" value="ECO:0007669"/>
    <property type="project" value="UniProtKB-UniRule"/>
</dbReference>
<feature type="active site" description="Charge relay system" evidence="12">
    <location>
        <position position="190"/>
    </location>
</feature>
<dbReference type="InterPro" id="IPR050131">
    <property type="entry name" value="Peptidase_S8_subtilisin-like"/>
</dbReference>
<feature type="domain" description="Peptidase S8/S53" evidence="15">
    <location>
        <begin position="149"/>
        <end position="360"/>
    </location>
</feature>